<keyword evidence="3" id="KW-1185">Reference proteome</keyword>
<evidence type="ECO:0000313" key="4">
    <source>
        <dbReference type="RefSeq" id="XP_048318953.2"/>
    </source>
</evidence>
<protein>
    <submittedName>
        <fullName evidence="4">Uncharacterized protein LOC107434086</fullName>
    </submittedName>
</protein>
<dbReference type="Pfam" id="PF07059">
    <property type="entry name" value="EDR2_C"/>
    <property type="match status" value="1"/>
</dbReference>
<feature type="region of interest" description="Disordered" evidence="1">
    <location>
        <begin position="137"/>
        <end position="184"/>
    </location>
</feature>
<dbReference type="Proteomes" id="UP001652623">
    <property type="component" value="Chromosome 12"/>
</dbReference>
<feature type="compositionally biased region" description="Low complexity" evidence="1">
    <location>
        <begin position="37"/>
        <end position="50"/>
    </location>
</feature>
<evidence type="ECO:0000313" key="3">
    <source>
        <dbReference type="Proteomes" id="UP001652623"/>
    </source>
</evidence>
<gene>
    <name evidence="4" type="primary">LOC107434086</name>
</gene>
<evidence type="ECO:0000259" key="2">
    <source>
        <dbReference type="Pfam" id="PF07059"/>
    </source>
</evidence>
<accession>A0ABM3I1Z3</accession>
<dbReference type="GeneID" id="107434086"/>
<feature type="compositionally biased region" description="Basic and acidic residues" evidence="1">
    <location>
        <begin position="169"/>
        <end position="179"/>
    </location>
</feature>
<feature type="compositionally biased region" description="Basic residues" evidence="1">
    <location>
        <begin position="22"/>
        <end position="36"/>
    </location>
</feature>
<sequence>MGACVSTPEGCVGVRLSSSKKVLRKRRRGGLKRRVSSRLSKASSDKAVAAADRPFSADRSTFSNPTFQVGSNDDAWFDSVAVFESDCDEDYQSVQSDVLSLSGFEGVSASSNMSHRDANHGDCSVRNQHNSFVDQMHKPGDFSPRYSAHDSVNEVSQNSSCQVMNSDDNGSKPKCDGHSTGEANQPVFLDEISSSVDENSGKEEGILDNCGILPSTCLPCLASTVPSVEKRRSLSSSPPSARKKAALKLPFKWKEGHAIATLLSSKMLLQRPIAGSQVPFCPIEKKMLDSWSQIEPCTFKVRGVNYLRDKKKEFAPNYAAYYPIGVDVFLSPQKIDHIARFVKLPVINSHGKLPSILVVNVQIPLYPTTIFQGETDGEGMNFVLYFKLSDSYAKELPPHFQESIRKLIDDEVEKVKGFPVDSIAPFRERLKILGRVVNVEELHLSAAERKLMQAYNEKPVLSRPQHEFYLGENYFEIDLDMHRFSYISRKGFEAFLDRLKHCVLDVGLTIQGNKAEELPEQILCCIRLNGIDYMNYHQLGSTLEPL</sequence>
<reference evidence="4" key="1">
    <citation type="submission" date="2025-08" db="UniProtKB">
        <authorList>
            <consortium name="RefSeq"/>
        </authorList>
    </citation>
    <scope>IDENTIFICATION</scope>
    <source>
        <tissue evidence="4">Seedling</tissue>
    </source>
</reference>
<organism evidence="3 4">
    <name type="scientific">Ziziphus jujuba</name>
    <name type="common">Chinese jujube</name>
    <name type="synonym">Ziziphus sativa</name>
    <dbReference type="NCBI Taxonomy" id="326968"/>
    <lineage>
        <taxon>Eukaryota</taxon>
        <taxon>Viridiplantae</taxon>
        <taxon>Streptophyta</taxon>
        <taxon>Embryophyta</taxon>
        <taxon>Tracheophyta</taxon>
        <taxon>Spermatophyta</taxon>
        <taxon>Magnoliopsida</taxon>
        <taxon>eudicotyledons</taxon>
        <taxon>Gunneridae</taxon>
        <taxon>Pentapetalae</taxon>
        <taxon>rosids</taxon>
        <taxon>fabids</taxon>
        <taxon>Rosales</taxon>
        <taxon>Rhamnaceae</taxon>
        <taxon>Paliureae</taxon>
        <taxon>Ziziphus</taxon>
    </lineage>
</organism>
<dbReference type="InterPro" id="IPR009769">
    <property type="entry name" value="EDR2_C"/>
</dbReference>
<dbReference type="PANTHER" id="PTHR31558:SF3">
    <property type="entry name" value="CW14 PROTEIN"/>
    <property type="match status" value="1"/>
</dbReference>
<feature type="domain" description="Protein ENHANCED DISEASE RESISTANCE 2 C-terminal" evidence="2">
    <location>
        <begin position="291"/>
        <end position="532"/>
    </location>
</feature>
<dbReference type="RefSeq" id="XP_048318953.2">
    <property type="nucleotide sequence ID" value="XM_048462996.2"/>
</dbReference>
<dbReference type="PANTHER" id="PTHR31558">
    <property type="entry name" value="CW14 PROTEIN"/>
    <property type="match status" value="1"/>
</dbReference>
<evidence type="ECO:0000256" key="1">
    <source>
        <dbReference type="SAM" id="MobiDB-lite"/>
    </source>
</evidence>
<name>A0ABM3I1Z3_ZIZJJ</name>
<proteinExistence type="predicted"/>
<feature type="compositionally biased region" description="Polar residues" evidence="1">
    <location>
        <begin position="153"/>
        <end position="168"/>
    </location>
</feature>
<feature type="region of interest" description="Disordered" evidence="1">
    <location>
        <begin position="22"/>
        <end position="50"/>
    </location>
</feature>